<organism evidence="2 3">
    <name type="scientific">Lasius niger</name>
    <name type="common">Black garden ant</name>
    <dbReference type="NCBI Taxonomy" id="67767"/>
    <lineage>
        <taxon>Eukaryota</taxon>
        <taxon>Metazoa</taxon>
        <taxon>Ecdysozoa</taxon>
        <taxon>Arthropoda</taxon>
        <taxon>Hexapoda</taxon>
        <taxon>Insecta</taxon>
        <taxon>Pterygota</taxon>
        <taxon>Neoptera</taxon>
        <taxon>Endopterygota</taxon>
        <taxon>Hymenoptera</taxon>
        <taxon>Apocrita</taxon>
        <taxon>Aculeata</taxon>
        <taxon>Formicoidea</taxon>
        <taxon>Formicidae</taxon>
        <taxon>Formicinae</taxon>
        <taxon>Lasius</taxon>
        <taxon>Lasius</taxon>
    </lineage>
</organism>
<name>A0A0J7K759_LASNI</name>
<dbReference type="SMART" id="SM00930">
    <property type="entry name" value="NIL"/>
    <property type="match status" value="1"/>
</dbReference>
<dbReference type="InterPro" id="IPR045865">
    <property type="entry name" value="ACT-like_dom_sf"/>
</dbReference>
<evidence type="ECO:0000313" key="3">
    <source>
        <dbReference type="Proteomes" id="UP000036403"/>
    </source>
</evidence>
<evidence type="ECO:0000259" key="1">
    <source>
        <dbReference type="SMART" id="SM00930"/>
    </source>
</evidence>
<dbReference type="Pfam" id="PF09383">
    <property type="entry name" value="NIL"/>
    <property type="match status" value="1"/>
</dbReference>
<dbReference type="EMBL" id="LBMM01012248">
    <property type="protein sequence ID" value="KMQ86328.1"/>
    <property type="molecule type" value="Genomic_DNA"/>
</dbReference>
<dbReference type="GO" id="GO:0005524">
    <property type="term" value="F:ATP binding"/>
    <property type="evidence" value="ECO:0007669"/>
    <property type="project" value="UniProtKB-KW"/>
</dbReference>
<dbReference type="PaxDb" id="67767-A0A0J7K759"/>
<proteinExistence type="predicted"/>
<dbReference type="AlphaFoldDB" id="A0A0J7K759"/>
<comment type="caution">
    <text evidence="2">The sequence shown here is derived from an EMBL/GenBank/DDBJ whole genome shotgun (WGS) entry which is preliminary data.</text>
</comment>
<protein>
    <submittedName>
        <fullName evidence="2">Methionine abc transporter atp-binding protein</fullName>
    </submittedName>
</protein>
<evidence type="ECO:0000313" key="2">
    <source>
        <dbReference type="EMBL" id="KMQ86328.1"/>
    </source>
</evidence>
<keyword evidence="2" id="KW-0067">ATP-binding</keyword>
<gene>
    <name evidence="2" type="ORF">RF55_14706</name>
</gene>
<feature type="domain" description="NIL" evidence="1">
    <location>
        <begin position="66"/>
        <end position="139"/>
    </location>
</feature>
<dbReference type="InterPro" id="IPR018449">
    <property type="entry name" value="NIL_domain"/>
</dbReference>
<dbReference type="SUPFAM" id="SSF55021">
    <property type="entry name" value="ACT-like"/>
    <property type="match status" value="1"/>
</dbReference>
<reference evidence="2 3" key="1">
    <citation type="submission" date="2015-04" db="EMBL/GenBank/DDBJ databases">
        <title>Lasius niger genome sequencing.</title>
        <authorList>
            <person name="Konorov E.A."/>
            <person name="Nikitin M.A."/>
            <person name="Kirill M.V."/>
            <person name="Chang P."/>
        </authorList>
    </citation>
    <scope>NUCLEOTIDE SEQUENCE [LARGE SCALE GENOMIC DNA]</scope>
    <source>
        <tissue evidence="2">Whole</tissue>
    </source>
</reference>
<dbReference type="Proteomes" id="UP000036403">
    <property type="component" value="Unassembled WGS sequence"/>
</dbReference>
<keyword evidence="2" id="KW-0547">Nucleotide-binding</keyword>
<sequence length="145" mass="16250">MEVVKRFAKRILVLDKGKLIEDCSLSHFVRNEPEHPALKPLLAEIQPQLPDNFAKQLQPNRSSGCNEAVARVYLEGRHVTDPLFSELATKFGVQTRLLQGGVNEIGDQSACDIIVSLSGEKCDEAIQWVNQKAQAFRLLGWLCHQ</sequence>
<keyword evidence="3" id="KW-1185">Reference proteome</keyword>
<accession>A0A0J7K759</accession>
<dbReference type="Gene3D" id="3.30.70.260">
    <property type="match status" value="1"/>
</dbReference>